<evidence type="ECO:0000313" key="10">
    <source>
        <dbReference type="Proteomes" id="UP000050525"/>
    </source>
</evidence>
<evidence type="ECO:0000256" key="3">
    <source>
        <dbReference type="ARBA" id="ARBA00022525"/>
    </source>
</evidence>
<evidence type="ECO:0000313" key="9">
    <source>
        <dbReference type="EMBL" id="KYO32845.1"/>
    </source>
</evidence>
<accession>A0A151N8K2</accession>
<reference evidence="9 10" key="1">
    <citation type="journal article" date="2012" name="Genome Biol.">
        <title>Sequencing three crocodilian genomes to illuminate the evolution of archosaurs and amniotes.</title>
        <authorList>
            <person name="St John J.A."/>
            <person name="Braun E.L."/>
            <person name="Isberg S.R."/>
            <person name="Miles L.G."/>
            <person name="Chong A.Y."/>
            <person name="Gongora J."/>
            <person name="Dalzell P."/>
            <person name="Moran C."/>
            <person name="Bed'hom B."/>
            <person name="Abzhanov A."/>
            <person name="Burgess S.C."/>
            <person name="Cooksey A.M."/>
            <person name="Castoe T.A."/>
            <person name="Crawford N.G."/>
            <person name="Densmore L.D."/>
            <person name="Drew J.C."/>
            <person name="Edwards S.V."/>
            <person name="Faircloth B.C."/>
            <person name="Fujita M.K."/>
            <person name="Greenwold M.J."/>
            <person name="Hoffmann F.G."/>
            <person name="Howard J.M."/>
            <person name="Iguchi T."/>
            <person name="Janes D.E."/>
            <person name="Khan S.Y."/>
            <person name="Kohno S."/>
            <person name="de Koning A.J."/>
            <person name="Lance S.L."/>
            <person name="McCarthy F.M."/>
            <person name="McCormack J.E."/>
            <person name="Merchant M.E."/>
            <person name="Peterson D.G."/>
            <person name="Pollock D.D."/>
            <person name="Pourmand N."/>
            <person name="Raney B.J."/>
            <person name="Roessler K.A."/>
            <person name="Sanford J.R."/>
            <person name="Sawyer R.H."/>
            <person name="Schmidt C.J."/>
            <person name="Triplett E.W."/>
            <person name="Tuberville T.D."/>
            <person name="Venegas-Anaya M."/>
            <person name="Howard J.T."/>
            <person name="Jarvis E.D."/>
            <person name="Guillette L.J.Jr."/>
            <person name="Glenn T.C."/>
            <person name="Green R.E."/>
            <person name="Ray D.A."/>
        </authorList>
    </citation>
    <scope>NUCLEOTIDE SEQUENCE [LARGE SCALE GENOMIC DNA]</scope>
    <source>
        <strain evidence="9">KSC_2009_1</strain>
    </source>
</reference>
<keyword evidence="3" id="KW-0964">Secreted</keyword>
<dbReference type="InterPro" id="IPR051764">
    <property type="entry name" value="Avidin/Streptavidin-rel"/>
</dbReference>
<dbReference type="PANTHER" id="PTHR34399">
    <property type="entry name" value="AVIDIN-RELATED"/>
    <property type="match status" value="1"/>
</dbReference>
<comment type="caution">
    <text evidence="9">The sequence shown here is derived from an EMBL/GenBank/DDBJ whole genome shotgun (WGS) entry which is preliminary data.</text>
</comment>
<evidence type="ECO:0000256" key="6">
    <source>
        <dbReference type="ARBA" id="ARBA00023180"/>
    </source>
</evidence>
<dbReference type="PROSITE" id="PS51326">
    <property type="entry name" value="AVIDIN_2"/>
    <property type="match status" value="1"/>
</dbReference>
<dbReference type="SUPFAM" id="SSF50876">
    <property type="entry name" value="Avidin/streptavidin"/>
    <property type="match status" value="1"/>
</dbReference>
<dbReference type="Gene3D" id="2.40.128.30">
    <property type="entry name" value="Avidin-like"/>
    <property type="match status" value="1"/>
</dbReference>
<evidence type="ECO:0000256" key="4">
    <source>
        <dbReference type="ARBA" id="ARBA00022729"/>
    </source>
</evidence>
<dbReference type="PANTHER" id="PTHR34399:SF3">
    <property type="entry name" value="AVID PROTEIN-RELATED"/>
    <property type="match status" value="1"/>
</dbReference>
<keyword evidence="10" id="KW-1185">Reference proteome</keyword>
<gene>
    <name evidence="9" type="ORF">Y1Q_0001093</name>
</gene>
<dbReference type="EMBL" id="AKHW03003866">
    <property type="protein sequence ID" value="KYO32845.1"/>
    <property type="molecule type" value="Genomic_DNA"/>
</dbReference>
<evidence type="ECO:0000256" key="8">
    <source>
        <dbReference type="SAM" id="SignalP"/>
    </source>
</evidence>
<feature type="signal peptide" evidence="8">
    <location>
        <begin position="1"/>
        <end position="18"/>
    </location>
</feature>
<evidence type="ECO:0000256" key="5">
    <source>
        <dbReference type="ARBA" id="ARBA00023157"/>
    </source>
</evidence>
<comment type="subcellular location">
    <subcellularLocation>
        <location evidence="1">Secreted</location>
    </subcellularLocation>
</comment>
<keyword evidence="4 8" id="KW-0732">Signal</keyword>
<keyword evidence="6" id="KW-0325">Glycoprotein</keyword>
<evidence type="ECO:0000256" key="2">
    <source>
        <dbReference type="ARBA" id="ARBA00006297"/>
    </source>
</evidence>
<dbReference type="InterPro" id="IPR005468">
    <property type="entry name" value="Avidin/str"/>
</dbReference>
<dbReference type="Pfam" id="PF01382">
    <property type="entry name" value="Avidin"/>
    <property type="match status" value="1"/>
</dbReference>
<evidence type="ECO:0000256" key="1">
    <source>
        <dbReference type="ARBA" id="ARBA00004613"/>
    </source>
</evidence>
<protein>
    <submittedName>
        <fullName evidence="9">Avidin-like</fullName>
    </submittedName>
</protein>
<sequence>MQSIGFILVLALAGVTLGIPLNDKCSLIGLWKNDLGSEMNITAVNNVGKIFGTYLTRVSSTDKPIGVSPLRGSQQMGDQEQPTFGFTVAWVGTNLFTRV</sequence>
<dbReference type="InterPro" id="IPR005469">
    <property type="entry name" value="Avidin"/>
</dbReference>
<evidence type="ECO:0000256" key="7">
    <source>
        <dbReference type="ARBA" id="ARBA00023267"/>
    </source>
</evidence>
<proteinExistence type="inferred from homology"/>
<keyword evidence="5" id="KW-1015">Disulfide bond</keyword>
<dbReference type="PRINTS" id="PR00709">
    <property type="entry name" value="AVIDIN"/>
</dbReference>
<dbReference type="InterPro" id="IPR036896">
    <property type="entry name" value="Avidin-like_sf"/>
</dbReference>
<feature type="chain" id="PRO_5007585833" evidence="8">
    <location>
        <begin position="19"/>
        <end position="99"/>
    </location>
</feature>
<dbReference type="Proteomes" id="UP000050525">
    <property type="component" value="Unassembled WGS sequence"/>
</dbReference>
<keyword evidence="7" id="KW-0092">Biotin</keyword>
<name>A0A151N8K2_ALLMI</name>
<organism evidence="9 10">
    <name type="scientific">Alligator mississippiensis</name>
    <name type="common">American alligator</name>
    <dbReference type="NCBI Taxonomy" id="8496"/>
    <lineage>
        <taxon>Eukaryota</taxon>
        <taxon>Metazoa</taxon>
        <taxon>Chordata</taxon>
        <taxon>Craniata</taxon>
        <taxon>Vertebrata</taxon>
        <taxon>Euteleostomi</taxon>
        <taxon>Archelosauria</taxon>
        <taxon>Archosauria</taxon>
        <taxon>Crocodylia</taxon>
        <taxon>Alligatoridae</taxon>
        <taxon>Alligatorinae</taxon>
        <taxon>Alligator</taxon>
    </lineage>
</organism>
<comment type="similarity">
    <text evidence="2">Belongs to the avidin/streptavidin family.</text>
</comment>
<dbReference type="GO" id="GO:0005576">
    <property type="term" value="C:extracellular region"/>
    <property type="evidence" value="ECO:0007669"/>
    <property type="project" value="UniProtKB-SubCell"/>
</dbReference>
<dbReference type="eggNOG" id="ENOG502S55G">
    <property type="taxonomic scope" value="Eukaryota"/>
</dbReference>
<dbReference type="GO" id="GO:0009374">
    <property type="term" value="F:biotin binding"/>
    <property type="evidence" value="ECO:0007669"/>
    <property type="project" value="InterPro"/>
</dbReference>
<dbReference type="AlphaFoldDB" id="A0A151N8K2"/>